<dbReference type="InterPro" id="IPR052527">
    <property type="entry name" value="Metal_cation-efflux_comp"/>
</dbReference>
<dbReference type="Gene3D" id="1.20.120.1630">
    <property type="match status" value="1"/>
</dbReference>
<evidence type="ECO:0000256" key="5">
    <source>
        <dbReference type="SAM" id="Phobius"/>
    </source>
</evidence>
<evidence type="ECO:0000256" key="1">
    <source>
        <dbReference type="ARBA" id="ARBA00004127"/>
    </source>
</evidence>
<dbReference type="GO" id="GO:0008168">
    <property type="term" value="F:methyltransferase activity"/>
    <property type="evidence" value="ECO:0007669"/>
    <property type="project" value="UniProtKB-KW"/>
</dbReference>
<dbReference type="InterPro" id="IPR007318">
    <property type="entry name" value="Phopholipid_MeTrfase"/>
</dbReference>
<dbReference type="STRING" id="229203.SAMN05444338_11717"/>
<keyword evidence="7" id="KW-1185">Reference proteome</keyword>
<evidence type="ECO:0000313" key="7">
    <source>
        <dbReference type="Proteomes" id="UP000198569"/>
    </source>
</evidence>
<dbReference type="PANTHER" id="PTHR43847">
    <property type="entry name" value="BLL3993 PROTEIN"/>
    <property type="match status" value="1"/>
</dbReference>
<keyword evidence="3 5" id="KW-1133">Transmembrane helix</keyword>
<dbReference type="GO" id="GO:0012505">
    <property type="term" value="C:endomembrane system"/>
    <property type="evidence" value="ECO:0007669"/>
    <property type="project" value="UniProtKB-SubCell"/>
</dbReference>
<name>A0A1H3FAX6_9FLAO</name>
<evidence type="ECO:0000256" key="4">
    <source>
        <dbReference type="ARBA" id="ARBA00023136"/>
    </source>
</evidence>
<keyword evidence="4 5" id="KW-0472">Membrane</keyword>
<keyword evidence="6" id="KW-0489">Methyltransferase</keyword>
<organism evidence="6 7">
    <name type="scientific">Flavobacterium degerlachei</name>
    <dbReference type="NCBI Taxonomy" id="229203"/>
    <lineage>
        <taxon>Bacteria</taxon>
        <taxon>Pseudomonadati</taxon>
        <taxon>Bacteroidota</taxon>
        <taxon>Flavobacteriia</taxon>
        <taxon>Flavobacteriales</taxon>
        <taxon>Flavobacteriaceae</taxon>
        <taxon>Flavobacterium</taxon>
    </lineage>
</organism>
<gene>
    <name evidence="6" type="ORF">SAMN05444338_11717</name>
</gene>
<feature type="transmembrane region" description="Helical" evidence="5">
    <location>
        <begin position="86"/>
        <end position="119"/>
    </location>
</feature>
<keyword evidence="6" id="KW-0808">Transferase</keyword>
<feature type="transmembrane region" description="Helical" evidence="5">
    <location>
        <begin position="7"/>
        <end position="23"/>
    </location>
</feature>
<protein>
    <submittedName>
        <fullName evidence="6">Protein-S-isoprenylcysteine O-methyltransferase Ste14</fullName>
    </submittedName>
</protein>
<keyword evidence="2 5" id="KW-0812">Transmembrane</keyword>
<dbReference type="AlphaFoldDB" id="A0A1H3FAX6"/>
<evidence type="ECO:0000256" key="3">
    <source>
        <dbReference type="ARBA" id="ARBA00022989"/>
    </source>
</evidence>
<dbReference type="Pfam" id="PF04191">
    <property type="entry name" value="PEMT"/>
    <property type="match status" value="1"/>
</dbReference>
<dbReference type="RefSeq" id="WP_091434751.1">
    <property type="nucleotide sequence ID" value="NZ_FNMV01000017.1"/>
</dbReference>
<dbReference type="EMBL" id="FNMV01000017">
    <property type="protein sequence ID" value="SDX87299.1"/>
    <property type="molecule type" value="Genomic_DNA"/>
</dbReference>
<dbReference type="GO" id="GO:0032259">
    <property type="term" value="P:methylation"/>
    <property type="evidence" value="ECO:0007669"/>
    <property type="project" value="UniProtKB-KW"/>
</dbReference>
<comment type="subcellular location">
    <subcellularLocation>
        <location evidence="1">Endomembrane system</location>
        <topology evidence="1">Multi-pass membrane protein</topology>
    </subcellularLocation>
</comment>
<dbReference type="OrthoDB" id="9809773at2"/>
<accession>A0A1H3FAX6</accession>
<feature type="transmembrane region" description="Helical" evidence="5">
    <location>
        <begin position="35"/>
        <end position="55"/>
    </location>
</feature>
<sequence>MIKSWKDYLFVSIQFLLFGLYAFDFLPQFELPQPVKYIGLVVAIIGFLISALSVLQLNKNLTVFPTPKTDSELITFGMYKLSRHPIYTGLILFTFGYAFYKVSFLKLVIALILLLLFYFKTNYEEQQLLQKFYDYKEYKKKVNRFFPKIRKPQE</sequence>
<dbReference type="Proteomes" id="UP000198569">
    <property type="component" value="Unassembled WGS sequence"/>
</dbReference>
<evidence type="ECO:0000313" key="6">
    <source>
        <dbReference type="EMBL" id="SDX87299.1"/>
    </source>
</evidence>
<proteinExistence type="predicted"/>
<dbReference type="PANTHER" id="PTHR43847:SF1">
    <property type="entry name" value="BLL3993 PROTEIN"/>
    <property type="match status" value="1"/>
</dbReference>
<reference evidence="7" key="1">
    <citation type="submission" date="2016-10" db="EMBL/GenBank/DDBJ databases">
        <authorList>
            <person name="Varghese N."/>
            <person name="Submissions S."/>
        </authorList>
    </citation>
    <scope>NUCLEOTIDE SEQUENCE [LARGE SCALE GENOMIC DNA]</scope>
    <source>
        <strain evidence="7">DSM 15718</strain>
    </source>
</reference>
<evidence type="ECO:0000256" key="2">
    <source>
        <dbReference type="ARBA" id="ARBA00022692"/>
    </source>
</evidence>